<keyword evidence="9" id="KW-0456">Lyase</keyword>
<dbReference type="GeneTree" id="ENSGT00940000155827"/>
<dbReference type="Ensembl" id="ENSCCRT00000180777.1">
    <property type="protein sequence ID" value="ENSCCRP00000112726.1"/>
    <property type="gene ID" value="ENSCCRG00000076539.1"/>
</dbReference>
<keyword evidence="7" id="KW-0808">Transferase</keyword>
<dbReference type="Gene3D" id="3.40.640.10">
    <property type="entry name" value="Type I PLP-dependent aspartate aminotransferase-like (Major domain)"/>
    <property type="match status" value="1"/>
</dbReference>
<dbReference type="GO" id="GO:0005739">
    <property type="term" value="C:mitochondrion"/>
    <property type="evidence" value="ECO:0007669"/>
    <property type="project" value="TreeGrafter"/>
</dbReference>
<dbReference type="EC" id="4.4.1.13" evidence="5"/>
<reference evidence="10" key="1">
    <citation type="submission" date="2025-08" db="UniProtKB">
        <authorList>
            <consortium name="Ensembl"/>
        </authorList>
    </citation>
    <scope>IDENTIFICATION</scope>
</reference>
<evidence type="ECO:0000256" key="6">
    <source>
        <dbReference type="ARBA" id="ARBA00022576"/>
    </source>
</evidence>
<dbReference type="GO" id="GO:0016212">
    <property type="term" value="F:kynurenine-oxoglutarate transaminase activity"/>
    <property type="evidence" value="ECO:0007669"/>
    <property type="project" value="TreeGrafter"/>
</dbReference>
<accession>A0A9J7Y1A3</accession>
<evidence type="ECO:0000256" key="8">
    <source>
        <dbReference type="ARBA" id="ARBA00022898"/>
    </source>
</evidence>
<proteinExistence type="inferred from homology"/>
<dbReference type="PANTHER" id="PTHR43807">
    <property type="entry name" value="FI04487P"/>
    <property type="match status" value="1"/>
</dbReference>
<evidence type="ECO:0000256" key="3">
    <source>
        <dbReference type="ARBA" id="ARBA00007441"/>
    </source>
</evidence>
<reference evidence="10" key="2">
    <citation type="submission" date="2025-09" db="UniProtKB">
        <authorList>
            <consortium name="Ensembl"/>
        </authorList>
    </citation>
    <scope>IDENTIFICATION</scope>
</reference>
<evidence type="ECO:0000256" key="5">
    <source>
        <dbReference type="ARBA" id="ARBA00012224"/>
    </source>
</evidence>
<comment type="cofactor">
    <cofactor evidence="1">
        <name>pyridoxal 5'-phosphate</name>
        <dbReference type="ChEBI" id="CHEBI:597326"/>
    </cofactor>
</comment>
<dbReference type="Gene3D" id="3.90.1150.10">
    <property type="entry name" value="Aspartate Aminotransferase, domain 1"/>
    <property type="match status" value="2"/>
</dbReference>
<evidence type="ECO:0000256" key="9">
    <source>
        <dbReference type="ARBA" id="ARBA00023239"/>
    </source>
</evidence>
<dbReference type="InterPro" id="IPR015424">
    <property type="entry name" value="PyrdxlP-dep_Trfase"/>
</dbReference>
<dbReference type="AlphaFoldDB" id="A0A9J7Y1A3"/>
<evidence type="ECO:0000256" key="4">
    <source>
        <dbReference type="ARBA" id="ARBA00011738"/>
    </source>
</evidence>
<protein>
    <recommendedName>
        <fullName evidence="5">cysteine-S-conjugate beta-lyase</fullName>
        <ecNumber evidence="5">4.4.1.13</ecNumber>
    </recommendedName>
</protein>
<organism evidence="10 11">
    <name type="scientific">Cyprinus carpio carpio</name>
    <dbReference type="NCBI Taxonomy" id="630221"/>
    <lineage>
        <taxon>Eukaryota</taxon>
        <taxon>Metazoa</taxon>
        <taxon>Chordata</taxon>
        <taxon>Craniata</taxon>
        <taxon>Vertebrata</taxon>
        <taxon>Euteleostomi</taxon>
        <taxon>Actinopterygii</taxon>
        <taxon>Neopterygii</taxon>
        <taxon>Teleostei</taxon>
        <taxon>Ostariophysi</taxon>
        <taxon>Cypriniformes</taxon>
        <taxon>Cyprinidae</taxon>
        <taxon>Cyprininae</taxon>
        <taxon>Cyprinus</taxon>
    </lineage>
</organism>
<sequence length="302" mass="34690">MNHIHIFSIFRSAPRILQTNRFRTFTSCQVNMASIKHKNTKRIEGQDKNIWVAADPSIVNLGQGYPDIPPPSFLFLTVMFLISSADWVLDQEELASKFNSKTKAIIINTPNNPIGKIYASNMTPSTLPGMWDRTITIGRCMMILKTFSFYWSIGPEHLIKHLQTVMQNSLYTCPTPLQATLELEGKRGRMAAMLRQTGMTPVVPEGGYFMIVDVTALNQDLSHMGDDEPYDYKFVKWVIKEKSMYPTISMTNFQENVWSLTIRQQNQIYAAVQKSSFKIWFKSNLNLETKVKRGHDMPFLLF</sequence>
<comment type="pathway">
    <text evidence="2">Amino-acid degradation.</text>
</comment>
<keyword evidence="11" id="KW-1185">Reference proteome</keyword>
<keyword evidence="8" id="KW-0663">Pyridoxal phosphate</keyword>
<dbReference type="SUPFAM" id="SSF53383">
    <property type="entry name" value="PLP-dependent transferases"/>
    <property type="match status" value="1"/>
</dbReference>
<evidence type="ECO:0000256" key="1">
    <source>
        <dbReference type="ARBA" id="ARBA00001933"/>
    </source>
</evidence>
<evidence type="ECO:0000313" key="11">
    <source>
        <dbReference type="Proteomes" id="UP001108240"/>
    </source>
</evidence>
<dbReference type="InterPro" id="IPR015422">
    <property type="entry name" value="PyrdxlP-dep_Trfase_small"/>
</dbReference>
<dbReference type="GO" id="GO:0047804">
    <property type="term" value="F:cysteine-S-conjugate beta-lyase activity"/>
    <property type="evidence" value="ECO:0007669"/>
    <property type="project" value="UniProtKB-EC"/>
</dbReference>
<comment type="similarity">
    <text evidence="3">Belongs to the class-I pyridoxal-phosphate-dependent aminotransferase family.</text>
</comment>
<evidence type="ECO:0000256" key="2">
    <source>
        <dbReference type="ARBA" id="ARBA00005023"/>
    </source>
</evidence>
<dbReference type="Proteomes" id="UP001108240">
    <property type="component" value="Unplaced"/>
</dbReference>
<comment type="subunit">
    <text evidence="4">Homodimer.</text>
</comment>
<name>A0A9J7Y1A3_CYPCA</name>
<keyword evidence="6" id="KW-0032">Aminotransferase</keyword>
<evidence type="ECO:0000313" key="10">
    <source>
        <dbReference type="Ensembl" id="ENSCCRP00000112726.1"/>
    </source>
</evidence>
<dbReference type="InterPro" id="IPR051326">
    <property type="entry name" value="Kynurenine-oxoglutarate_AT"/>
</dbReference>
<evidence type="ECO:0000256" key="7">
    <source>
        <dbReference type="ARBA" id="ARBA00022679"/>
    </source>
</evidence>
<dbReference type="PANTHER" id="PTHR43807:SF6">
    <property type="entry name" value="KYNURENINE--OXOGLUTARATE TRANSAMINASE 3"/>
    <property type="match status" value="1"/>
</dbReference>
<dbReference type="InterPro" id="IPR015421">
    <property type="entry name" value="PyrdxlP-dep_Trfase_major"/>
</dbReference>